<accession>R6P0J3</accession>
<feature type="binding site" evidence="2">
    <location>
        <position position="347"/>
    </location>
    <ligand>
        <name>Mn(2+)</name>
        <dbReference type="ChEBI" id="CHEBI:29035"/>
        <label>1</label>
    </ligand>
</feature>
<evidence type="ECO:0000256" key="2">
    <source>
        <dbReference type="PIRSR" id="PIRSR026583-50"/>
    </source>
</evidence>
<gene>
    <name evidence="6" type="ORF">BN578_01474</name>
</gene>
<evidence type="ECO:0000256" key="3">
    <source>
        <dbReference type="SAM" id="Phobius"/>
    </source>
</evidence>
<dbReference type="FunFam" id="3.90.1640.10:FF:000002">
    <property type="entry name" value="Cyclic-di-AMP phosphodiesterase"/>
    <property type="match status" value="1"/>
</dbReference>
<feature type="binding site" evidence="2">
    <location>
        <position position="498"/>
    </location>
    <ligand>
        <name>Mn(2+)</name>
        <dbReference type="ChEBI" id="CHEBI:29035"/>
        <label>2</label>
    </ligand>
</feature>
<dbReference type="InterPro" id="IPR038763">
    <property type="entry name" value="DHH_sf"/>
</dbReference>
<dbReference type="PANTHER" id="PTHR47618">
    <property type="entry name" value="BIFUNCTIONAL OLIGORIBONUCLEASE AND PAP PHOSPHATASE NRNA"/>
    <property type="match status" value="1"/>
</dbReference>
<proteinExistence type="inferred from homology"/>
<dbReference type="InterPro" id="IPR003156">
    <property type="entry name" value="DHHA1_dom"/>
</dbReference>
<dbReference type="SUPFAM" id="SSF64182">
    <property type="entry name" value="DHH phosphoesterases"/>
    <property type="match status" value="1"/>
</dbReference>
<feature type="binding site" evidence="2">
    <location>
        <position position="353"/>
    </location>
    <ligand>
        <name>Mn(2+)</name>
        <dbReference type="ChEBI" id="CHEBI:29035"/>
        <label>2</label>
    </ligand>
</feature>
<keyword evidence="3" id="KW-1133">Transmembrane helix</keyword>
<dbReference type="InterPro" id="IPR051319">
    <property type="entry name" value="Oligoribo/pAp-PDE_c-di-AMP_PDE"/>
</dbReference>
<dbReference type="AlphaFoldDB" id="R6P0J3"/>
<feature type="transmembrane region" description="Helical" evidence="3">
    <location>
        <begin position="12"/>
        <end position="29"/>
    </location>
</feature>
<protein>
    <recommendedName>
        <fullName evidence="1">Cyclic-di-AMP phosphodiesterase</fullName>
        <ecNumber evidence="1">3.1.4.-</ecNumber>
    </recommendedName>
</protein>
<comment type="similarity">
    <text evidence="1">Belongs to the GdpP/PdeA phosphodiesterase family.</text>
</comment>
<dbReference type="InterPro" id="IPR001667">
    <property type="entry name" value="DDH_dom"/>
</dbReference>
<dbReference type="EMBL" id="CBEP010000008">
    <property type="protein sequence ID" value="CDC03472.1"/>
    <property type="molecule type" value="Genomic_DNA"/>
</dbReference>
<organism evidence="6 7">
    <name type="scientific">[Clostridium] leptum CAG:27</name>
    <dbReference type="NCBI Taxonomy" id="1263068"/>
    <lineage>
        <taxon>Bacteria</taxon>
        <taxon>Bacillati</taxon>
        <taxon>Bacillota</taxon>
        <taxon>Clostridia</taxon>
        <taxon>Eubacteriales</taxon>
        <taxon>Oscillospiraceae</taxon>
        <taxon>Oscillospiraceae incertae sedis</taxon>
    </lineage>
</organism>
<reference evidence="6" key="1">
    <citation type="submission" date="2012-11" db="EMBL/GenBank/DDBJ databases">
        <title>Dependencies among metagenomic species, viruses, plasmids and units of genetic variation.</title>
        <authorList>
            <person name="Nielsen H.B."/>
            <person name="Almeida M."/>
            <person name="Juncker A.S."/>
            <person name="Rasmussen S."/>
            <person name="Li J."/>
            <person name="Sunagawa S."/>
            <person name="Plichta D."/>
            <person name="Gautier L."/>
            <person name="Le Chatelier E."/>
            <person name="Peletier E."/>
            <person name="Bonde I."/>
            <person name="Nielsen T."/>
            <person name="Manichanh C."/>
            <person name="Arumugam M."/>
            <person name="Batto J."/>
            <person name="Santos M.B.Q.D."/>
            <person name="Blom N."/>
            <person name="Borruel N."/>
            <person name="Burgdorf K.S."/>
            <person name="Boumezbeur F."/>
            <person name="Casellas F."/>
            <person name="Dore J."/>
            <person name="Guarner F."/>
            <person name="Hansen T."/>
            <person name="Hildebrand F."/>
            <person name="Kaas R.S."/>
            <person name="Kennedy S."/>
            <person name="Kristiansen K."/>
            <person name="Kultima J.R."/>
            <person name="Leonard P."/>
            <person name="Levenez F."/>
            <person name="Lund O."/>
            <person name="Moumen B."/>
            <person name="Le Paslier D."/>
            <person name="Pons N."/>
            <person name="Pedersen O."/>
            <person name="Prifti E."/>
            <person name="Qin J."/>
            <person name="Raes J."/>
            <person name="Tap J."/>
            <person name="Tims S."/>
            <person name="Ussery D.W."/>
            <person name="Yamada T."/>
            <person name="MetaHit consortium"/>
            <person name="Renault P."/>
            <person name="Sicheritz-Ponten T."/>
            <person name="Bork P."/>
            <person name="Wang J."/>
            <person name="Brunak S."/>
            <person name="Ehrlich S.D."/>
        </authorList>
    </citation>
    <scope>NUCLEOTIDE SEQUENCE [LARGE SCALE GENOMIC DNA]</scope>
</reference>
<evidence type="ECO:0000313" key="6">
    <source>
        <dbReference type="EMBL" id="CDC03472.1"/>
    </source>
</evidence>
<dbReference type="Gene3D" id="3.10.310.30">
    <property type="match status" value="1"/>
</dbReference>
<sequence length="654" mass="72643">MKKRRVWAASPYYLIITAAMVVMTFISYFTASRSVFYLFAALTLVSGGVVLITVIRFRSYAQTVLRSAFKSFDRDQESYLSKLSFPVAITGKYDELVWGNSLFKEMLCENKDCVGESITAFTSGVRLQDIVKGNGTNITHNGLKYTVYAVKLRTSCILYFIEDTYFKDTVREFLDSRPAVATIMFDNREELLKDASDGQGTQLVAMVEKTLQKWVSSTSGFYKKLSGGRYLMVMEERHLRRFVEEKFSILDAIRNIKLDEHRYATISIGVGRGGKSLAEDENWSRKALDMALGRGGDQVAIKNGNTFEFFGGVSKGVERHDKVRSRVIALTLADNIKNSDCVFVMGHQFSDLDSVGASIGLWSAITKGQEKPCYVVLNREQTLAGALVETVEKAGNTGMFLSPREALSLITDRSLLIIVDTHSESFVESRDLYKYSKRTVVIDHHRMMVKHIENAIIFYHEPYASSASEMVTELVQYLGENAIGRLEADALLAGITLDTKNFVLKTGVRTFEAAAFLRRKGADTVEVKRLFSNSIDTYRAKYQLVSNAEIYNSCAVTAADEDCPDIRIASAQAADELLGVQGVNASFVLYSSAGTVNISARSLGAVNVQVVMEKLGGGGHQTMAGAQLKDTTVTAVRERLIEILNETQIHKENL</sequence>
<dbReference type="InterPro" id="IPR014528">
    <property type="entry name" value="GdpP/PdeA"/>
</dbReference>
<dbReference type="Gene3D" id="3.30.450.20">
    <property type="entry name" value="PAS domain"/>
    <property type="match status" value="1"/>
</dbReference>
<evidence type="ECO:0000259" key="5">
    <source>
        <dbReference type="Pfam" id="PF02272"/>
    </source>
</evidence>
<keyword evidence="1 3" id="KW-0472">Membrane</keyword>
<dbReference type="GO" id="GO:0003676">
    <property type="term" value="F:nucleic acid binding"/>
    <property type="evidence" value="ECO:0007669"/>
    <property type="project" value="UniProtKB-UniRule"/>
</dbReference>
<comment type="function">
    <text evidence="1">Has phosphodiesterase (PDE) activity against cyclic-di-AMP (c-di-AMP).</text>
</comment>
<comment type="subcellular location">
    <subcellularLocation>
        <location evidence="1">Cell membrane</location>
    </subcellularLocation>
</comment>
<keyword evidence="1" id="KW-0378">Hydrolase</keyword>
<feature type="binding site" evidence="2">
    <location>
        <position position="420"/>
    </location>
    <ligand>
        <name>Mn(2+)</name>
        <dbReference type="ChEBI" id="CHEBI:29035"/>
        <label>2</label>
    </ligand>
</feature>
<keyword evidence="3" id="KW-0812">Transmembrane</keyword>
<evidence type="ECO:0000256" key="1">
    <source>
        <dbReference type="PIRNR" id="PIRNR026583"/>
    </source>
</evidence>
<dbReference type="Pfam" id="PF02272">
    <property type="entry name" value="DHHA1"/>
    <property type="match status" value="1"/>
</dbReference>
<name>R6P0J3_9FIRM</name>
<dbReference type="EC" id="3.1.4.-" evidence="1"/>
<keyword evidence="1" id="KW-1003">Cell membrane</keyword>
<dbReference type="PANTHER" id="PTHR47618:SF2">
    <property type="entry name" value="CYCLIC-DI-AMP PHOSPHODIESTERASE GDPP"/>
    <property type="match status" value="1"/>
</dbReference>
<keyword evidence="2" id="KW-0464">Manganese</keyword>
<feature type="binding site" evidence="2">
    <location>
        <position position="351"/>
    </location>
    <ligand>
        <name>Mn(2+)</name>
        <dbReference type="ChEBI" id="CHEBI:29035"/>
        <label>1</label>
    </ligand>
</feature>
<dbReference type="GO" id="GO:0016787">
    <property type="term" value="F:hydrolase activity"/>
    <property type="evidence" value="ECO:0007669"/>
    <property type="project" value="UniProtKB-UniRule"/>
</dbReference>
<feature type="transmembrane region" description="Helical" evidence="3">
    <location>
        <begin position="35"/>
        <end position="57"/>
    </location>
</feature>
<dbReference type="Gene3D" id="3.90.1640.10">
    <property type="entry name" value="inorganic pyrophosphatase (n-terminal core)"/>
    <property type="match status" value="1"/>
</dbReference>
<dbReference type="GO" id="GO:0005886">
    <property type="term" value="C:plasma membrane"/>
    <property type="evidence" value="ECO:0007669"/>
    <property type="project" value="UniProtKB-SubCell"/>
</dbReference>
<feature type="domain" description="DDH" evidence="4">
    <location>
        <begin position="342"/>
        <end position="495"/>
    </location>
</feature>
<feature type="binding site" evidence="2">
    <location>
        <position position="444"/>
    </location>
    <ligand>
        <name>Mn(2+)</name>
        <dbReference type="ChEBI" id="CHEBI:29035"/>
        <label>2</label>
    </ligand>
</feature>
<keyword evidence="2" id="KW-0479">Metal-binding</keyword>
<dbReference type="Pfam" id="PF24898">
    <property type="entry name" value="GGDEF_GdpP"/>
    <property type="match status" value="1"/>
</dbReference>
<dbReference type="GO" id="GO:0106409">
    <property type="term" value="F:cyclic-di-AMP phosphodiesterase activity"/>
    <property type="evidence" value="ECO:0007669"/>
    <property type="project" value="RHEA"/>
</dbReference>
<comment type="cofactor">
    <cofactor evidence="2">
        <name>Mn(2+)</name>
        <dbReference type="ChEBI" id="CHEBI:29035"/>
    </cofactor>
    <text evidence="2">For phosphodiesterase activity, probably binds 2 Mn(2+) per subunit.</text>
</comment>
<comment type="catalytic activity">
    <reaction evidence="1">
        <text>3',3'-c-di-AMP + H2O = 5'-O-phosphonoadenylyl-(3'-&gt;5')-adenosine + H(+)</text>
        <dbReference type="Rhea" id="RHEA:54420"/>
        <dbReference type="ChEBI" id="CHEBI:15377"/>
        <dbReference type="ChEBI" id="CHEBI:15378"/>
        <dbReference type="ChEBI" id="CHEBI:71500"/>
        <dbReference type="ChEBI" id="CHEBI:138171"/>
    </reaction>
</comment>
<dbReference type="Proteomes" id="UP000018168">
    <property type="component" value="Unassembled WGS sequence"/>
</dbReference>
<dbReference type="Pfam" id="PF01368">
    <property type="entry name" value="DHH"/>
    <property type="match status" value="1"/>
</dbReference>
<feature type="binding site" evidence="2">
    <location>
        <position position="420"/>
    </location>
    <ligand>
        <name>Mn(2+)</name>
        <dbReference type="ChEBI" id="CHEBI:29035"/>
        <label>1</label>
    </ligand>
</feature>
<dbReference type="GO" id="GO:0046872">
    <property type="term" value="F:metal ion binding"/>
    <property type="evidence" value="ECO:0007669"/>
    <property type="project" value="UniProtKB-KW"/>
</dbReference>
<evidence type="ECO:0000313" key="7">
    <source>
        <dbReference type="Proteomes" id="UP000018168"/>
    </source>
</evidence>
<evidence type="ECO:0000259" key="4">
    <source>
        <dbReference type="Pfam" id="PF01368"/>
    </source>
</evidence>
<dbReference type="PIRSF" id="PIRSF026583">
    <property type="entry name" value="YybT"/>
    <property type="match status" value="1"/>
</dbReference>
<feature type="domain" description="DHHA1" evidence="5">
    <location>
        <begin position="569"/>
        <end position="645"/>
    </location>
</feature>
<comment type="caution">
    <text evidence="6">The sequence shown here is derived from an EMBL/GenBank/DDBJ whole genome shotgun (WGS) entry which is preliminary data.</text>
</comment>